<dbReference type="PROSITE" id="PS00211">
    <property type="entry name" value="ABC_TRANSPORTER_1"/>
    <property type="match status" value="1"/>
</dbReference>
<protein>
    <submittedName>
        <fullName evidence="12">Lipid A export ATP-binding/permease protein MsbA</fullName>
    </submittedName>
</protein>
<dbReference type="Gene3D" id="3.40.50.300">
    <property type="entry name" value="P-loop containing nucleotide triphosphate hydrolases"/>
    <property type="match status" value="1"/>
</dbReference>
<dbReference type="GO" id="GO:0015421">
    <property type="term" value="F:ABC-type oligopeptide transporter activity"/>
    <property type="evidence" value="ECO:0007669"/>
    <property type="project" value="TreeGrafter"/>
</dbReference>
<dbReference type="CDD" id="cd03254">
    <property type="entry name" value="ABCC_Glucan_exporter_like"/>
    <property type="match status" value="1"/>
</dbReference>
<evidence type="ECO:0000256" key="2">
    <source>
        <dbReference type="ARBA" id="ARBA00022448"/>
    </source>
</evidence>
<dbReference type="SUPFAM" id="SSF90123">
    <property type="entry name" value="ABC transporter transmembrane region"/>
    <property type="match status" value="1"/>
</dbReference>
<dbReference type="AlphaFoldDB" id="W4Q207"/>
<comment type="caution">
    <text evidence="12">The sequence shown here is derived from an EMBL/GenBank/DDBJ whole genome shotgun (WGS) entry which is preliminary data.</text>
</comment>
<evidence type="ECO:0000259" key="11">
    <source>
        <dbReference type="PROSITE" id="PS50929"/>
    </source>
</evidence>
<dbReference type="Gene3D" id="1.20.1560.10">
    <property type="entry name" value="ABC transporter type 1, transmembrane domain"/>
    <property type="match status" value="1"/>
</dbReference>
<gene>
    <name evidence="12" type="ORF">JCM9140_2139</name>
</gene>
<evidence type="ECO:0000313" key="13">
    <source>
        <dbReference type="Proteomes" id="UP000018890"/>
    </source>
</evidence>
<dbReference type="STRING" id="1236970.JCM9140_2139"/>
<evidence type="ECO:0000256" key="6">
    <source>
        <dbReference type="ARBA" id="ARBA00022840"/>
    </source>
</evidence>
<feature type="domain" description="ABC transporter" evidence="10">
    <location>
        <begin position="371"/>
        <end position="605"/>
    </location>
</feature>
<reference evidence="12" key="1">
    <citation type="journal article" date="2014" name="Genome Announc.">
        <title>Draft Genome Sequences of Three Alkaliphilic Bacillus Strains, Bacillus wakoensis JCM 9140T, Bacillus akibai JCM 9157T, and Bacillus hemicellulosilyticus JCM 9152T.</title>
        <authorList>
            <person name="Yuki M."/>
            <person name="Oshima K."/>
            <person name="Suda W."/>
            <person name="Oshida Y."/>
            <person name="Kitamura K."/>
            <person name="Iida T."/>
            <person name="Hattori M."/>
            <person name="Ohkuma M."/>
        </authorList>
    </citation>
    <scope>NUCLEOTIDE SEQUENCE [LARGE SCALE GENOMIC DNA]</scope>
    <source>
        <strain evidence="12">JCM 9140</strain>
    </source>
</reference>
<dbReference type="PROSITE" id="PS50893">
    <property type="entry name" value="ABC_TRANSPORTER_2"/>
    <property type="match status" value="1"/>
</dbReference>
<feature type="domain" description="ABC transmembrane type-1" evidence="11">
    <location>
        <begin position="56"/>
        <end position="338"/>
    </location>
</feature>
<dbReference type="InterPro" id="IPR036640">
    <property type="entry name" value="ABC1_TM_sf"/>
</dbReference>
<organism evidence="12 13">
    <name type="scientific">Halalkalibacter wakoensis JCM 9140</name>
    <dbReference type="NCBI Taxonomy" id="1236970"/>
    <lineage>
        <taxon>Bacteria</taxon>
        <taxon>Bacillati</taxon>
        <taxon>Bacillota</taxon>
        <taxon>Bacilli</taxon>
        <taxon>Bacillales</taxon>
        <taxon>Bacillaceae</taxon>
        <taxon>Halalkalibacter</taxon>
    </lineage>
</organism>
<evidence type="ECO:0000313" key="12">
    <source>
        <dbReference type="EMBL" id="GAE26111.1"/>
    </source>
</evidence>
<dbReference type="SUPFAM" id="SSF52540">
    <property type="entry name" value="P-loop containing nucleoside triphosphate hydrolases"/>
    <property type="match status" value="1"/>
</dbReference>
<dbReference type="OrthoDB" id="9770415at2"/>
<keyword evidence="4 9" id="KW-0812">Transmembrane</keyword>
<dbReference type="InterPro" id="IPR003593">
    <property type="entry name" value="AAA+_ATPase"/>
</dbReference>
<dbReference type="Pfam" id="PF00005">
    <property type="entry name" value="ABC_tran"/>
    <property type="match status" value="1"/>
</dbReference>
<keyword evidence="6 12" id="KW-0067">ATP-binding</keyword>
<dbReference type="InterPro" id="IPR003439">
    <property type="entry name" value="ABC_transporter-like_ATP-bd"/>
</dbReference>
<dbReference type="InterPro" id="IPR011527">
    <property type="entry name" value="ABC1_TM_dom"/>
</dbReference>
<dbReference type="GO" id="GO:0016887">
    <property type="term" value="F:ATP hydrolysis activity"/>
    <property type="evidence" value="ECO:0007669"/>
    <property type="project" value="InterPro"/>
</dbReference>
<evidence type="ECO:0000256" key="5">
    <source>
        <dbReference type="ARBA" id="ARBA00022741"/>
    </source>
</evidence>
<keyword evidence="7 9" id="KW-1133">Transmembrane helix</keyword>
<dbReference type="FunFam" id="1.20.1560.10:FF:000011">
    <property type="entry name" value="Multidrug ABC transporter ATP-binding protein"/>
    <property type="match status" value="1"/>
</dbReference>
<evidence type="ECO:0000256" key="8">
    <source>
        <dbReference type="ARBA" id="ARBA00023136"/>
    </source>
</evidence>
<dbReference type="FunFam" id="3.40.50.300:FF:000287">
    <property type="entry name" value="Multidrug ABC transporter ATP-binding protein"/>
    <property type="match status" value="1"/>
</dbReference>
<feature type="transmembrane region" description="Helical" evidence="9">
    <location>
        <begin position="53"/>
        <end position="75"/>
    </location>
</feature>
<evidence type="ECO:0000259" key="10">
    <source>
        <dbReference type="PROSITE" id="PS50893"/>
    </source>
</evidence>
<dbReference type="CDD" id="cd18547">
    <property type="entry name" value="ABC_6TM_Tm288_like"/>
    <property type="match status" value="1"/>
</dbReference>
<dbReference type="RefSeq" id="WP_034745341.1">
    <property type="nucleotide sequence ID" value="NZ_BAUT01000018.1"/>
</dbReference>
<keyword evidence="2" id="KW-0813">Transport</keyword>
<dbReference type="InterPro" id="IPR039421">
    <property type="entry name" value="Type_1_exporter"/>
</dbReference>
<dbReference type="Pfam" id="PF00664">
    <property type="entry name" value="ABC_membrane"/>
    <property type="match status" value="1"/>
</dbReference>
<accession>W4Q207</accession>
<keyword evidence="8 9" id="KW-0472">Membrane</keyword>
<dbReference type="Proteomes" id="UP000018890">
    <property type="component" value="Unassembled WGS sequence"/>
</dbReference>
<proteinExistence type="predicted"/>
<keyword evidence="5" id="KW-0547">Nucleotide-binding</keyword>
<dbReference type="PANTHER" id="PTHR43394">
    <property type="entry name" value="ATP-DEPENDENT PERMEASE MDL1, MITOCHONDRIAL"/>
    <property type="match status" value="1"/>
</dbReference>
<name>W4Q207_9BACI</name>
<feature type="transmembrane region" description="Helical" evidence="9">
    <location>
        <begin position="291"/>
        <end position="316"/>
    </location>
</feature>
<comment type="subcellular location">
    <subcellularLocation>
        <location evidence="1">Cell membrane</location>
        <topology evidence="1">Multi-pass membrane protein</topology>
    </subcellularLocation>
</comment>
<feature type="transmembrane region" description="Helical" evidence="9">
    <location>
        <begin position="170"/>
        <end position="191"/>
    </location>
</feature>
<evidence type="ECO:0000256" key="9">
    <source>
        <dbReference type="SAM" id="Phobius"/>
    </source>
</evidence>
<dbReference type="InterPro" id="IPR027417">
    <property type="entry name" value="P-loop_NTPase"/>
</dbReference>
<evidence type="ECO:0000256" key="1">
    <source>
        <dbReference type="ARBA" id="ARBA00004651"/>
    </source>
</evidence>
<dbReference type="GO" id="GO:0005886">
    <property type="term" value="C:plasma membrane"/>
    <property type="evidence" value="ECO:0007669"/>
    <property type="project" value="UniProtKB-SubCell"/>
</dbReference>
<dbReference type="EMBL" id="BAUT01000018">
    <property type="protein sequence ID" value="GAE26111.1"/>
    <property type="molecule type" value="Genomic_DNA"/>
</dbReference>
<dbReference type="PANTHER" id="PTHR43394:SF1">
    <property type="entry name" value="ATP-BINDING CASSETTE SUB-FAMILY B MEMBER 10, MITOCHONDRIAL"/>
    <property type="match status" value="1"/>
</dbReference>
<evidence type="ECO:0000256" key="4">
    <source>
        <dbReference type="ARBA" id="ARBA00022692"/>
    </source>
</evidence>
<sequence>MSNQLIKPFQYKRIPLTSTEQTETIPNNHKKAKPRDWKNTLRRIWLLLAQHRMHLFIVGLFVVISSALSLLGPFLVGMAIDEFLVTHNVNGLLQLLMYLFLIYISYSISIWLQNFLMIGIAQKTVYEMRRQLFTRLQKLPISYLDKRQHGELMSRLTNDMENVSTTLNSSVIQILSSVLTFIGIISVMLWLSPLLTVITLAVIPLMVFGLKWITKRTSVFFKEQQKHLGEVNGYIEETITGQKIVKAFSREEHVIASFAVKNEKLKGAGFWAQTYSGFIPKLMNVLNNLSFAFIAGIGGILAFYQLITIGVIVIFAEYSRQFTRPLNDLANQFNTLLSAVAGAERVFEIIDEEEERDHPHARQVSSIQGDVSFEHVSFSYEANQKTIEDVSFQVRAGETVALVGPTGAGKTTIINLLSRFYEPSEGRITIDGVDLNDIQLVSLRQHIGIVLQDTYLFQGTIKENIRYGKLEASDEEVMEAAKKANAHSFISKLSNGYETVLNQDGSGISQGQKQLLSIARVMLANPSLLILDEATSSIDTMTEMNIQIALKRLMEGRTSFVIAHRLNTIKEADQIIVLKNGKLFEKGTHEQLLKHKGYYYDMCNRS</sequence>
<feature type="transmembrane region" description="Helical" evidence="9">
    <location>
        <begin position="95"/>
        <end position="121"/>
    </location>
</feature>
<dbReference type="InterPro" id="IPR017871">
    <property type="entry name" value="ABC_transporter-like_CS"/>
</dbReference>
<keyword evidence="13" id="KW-1185">Reference proteome</keyword>
<dbReference type="PROSITE" id="PS50929">
    <property type="entry name" value="ABC_TM1F"/>
    <property type="match status" value="1"/>
</dbReference>
<dbReference type="GO" id="GO:0005524">
    <property type="term" value="F:ATP binding"/>
    <property type="evidence" value="ECO:0007669"/>
    <property type="project" value="UniProtKB-KW"/>
</dbReference>
<evidence type="ECO:0000256" key="3">
    <source>
        <dbReference type="ARBA" id="ARBA00022475"/>
    </source>
</evidence>
<feature type="transmembrane region" description="Helical" evidence="9">
    <location>
        <begin position="197"/>
        <end position="214"/>
    </location>
</feature>
<keyword evidence="3" id="KW-1003">Cell membrane</keyword>
<evidence type="ECO:0000256" key="7">
    <source>
        <dbReference type="ARBA" id="ARBA00022989"/>
    </source>
</evidence>
<dbReference type="SMART" id="SM00382">
    <property type="entry name" value="AAA"/>
    <property type="match status" value="1"/>
</dbReference>